<dbReference type="Pfam" id="PF24883">
    <property type="entry name" value="NPHP3_N"/>
    <property type="match status" value="1"/>
</dbReference>
<name>A0A4V4HHR1_DENBC</name>
<dbReference type="SUPFAM" id="SSF52540">
    <property type="entry name" value="P-loop containing nucleoside triphosphate hydrolases"/>
    <property type="match status" value="1"/>
</dbReference>
<dbReference type="EMBL" id="ML179065">
    <property type="protein sequence ID" value="THV03636.1"/>
    <property type="molecule type" value="Genomic_DNA"/>
</dbReference>
<feature type="non-terminal residue" evidence="3">
    <location>
        <position position="1"/>
    </location>
</feature>
<accession>A0A4V4HHR1</accession>
<dbReference type="InterPro" id="IPR027417">
    <property type="entry name" value="P-loop_NTPase"/>
</dbReference>
<feature type="domain" description="Nephrocystin 3-like N-terminal" evidence="2">
    <location>
        <begin position="12"/>
        <end position="139"/>
    </location>
</feature>
<proteinExistence type="predicted"/>
<sequence>KCLEGPREYVLDEITEWAQQTSRGVICWVYGPAGSGKSTIARSIADRFLKRAATFAFSRNSKELMTNKNFFPTIAYHLATLFPFVQEGIETTLTNDQLILSKGLSSQLDMLILQPLRAPSLRHRNVTVLIIVDGLDECN</sequence>
<dbReference type="Gene3D" id="3.40.50.300">
    <property type="entry name" value="P-loop containing nucleotide triphosphate hydrolases"/>
    <property type="match status" value="1"/>
</dbReference>
<dbReference type="InterPro" id="IPR056884">
    <property type="entry name" value="NPHP3-like_N"/>
</dbReference>
<dbReference type="OrthoDB" id="5106486at2759"/>
<evidence type="ECO:0000313" key="4">
    <source>
        <dbReference type="Proteomes" id="UP000297245"/>
    </source>
</evidence>
<feature type="non-terminal residue" evidence="3">
    <location>
        <position position="139"/>
    </location>
</feature>
<evidence type="ECO:0000256" key="1">
    <source>
        <dbReference type="ARBA" id="ARBA00022737"/>
    </source>
</evidence>
<evidence type="ECO:0000259" key="2">
    <source>
        <dbReference type="Pfam" id="PF24883"/>
    </source>
</evidence>
<organism evidence="3 4">
    <name type="scientific">Dendrothele bispora (strain CBS 962.96)</name>
    <dbReference type="NCBI Taxonomy" id="1314807"/>
    <lineage>
        <taxon>Eukaryota</taxon>
        <taxon>Fungi</taxon>
        <taxon>Dikarya</taxon>
        <taxon>Basidiomycota</taxon>
        <taxon>Agaricomycotina</taxon>
        <taxon>Agaricomycetes</taxon>
        <taxon>Agaricomycetidae</taxon>
        <taxon>Agaricales</taxon>
        <taxon>Agaricales incertae sedis</taxon>
        <taxon>Dendrothele</taxon>
    </lineage>
</organism>
<protein>
    <recommendedName>
        <fullName evidence="2">Nephrocystin 3-like N-terminal domain-containing protein</fullName>
    </recommendedName>
</protein>
<dbReference type="AlphaFoldDB" id="A0A4V4HHR1"/>
<evidence type="ECO:0000313" key="3">
    <source>
        <dbReference type="EMBL" id="THV03636.1"/>
    </source>
</evidence>
<keyword evidence="4" id="KW-1185">Reference proteome</keyword>
<reference evidence="3 4" key="1">
    <citation type="journal article" date="2019" name="Nat. Ecol. Evol.">
        <title>Megaphylogeny resolves global patterns of mushroom evolution.</title>
        <authorList>
            <person name="Varga T."/>
            <person name="Krizsan K."/>
            <person name="Foldi C."/>
            <person name="Dima B."/>
            <person name="Sanchez-Garcia M."/>
            <person name="Sanchez-Ramirez S."/>
            <person name="Szollosi G.J."/>
            <person name="Szarkandi J.G."/>
            <person name="Papp V."/>
            <person name="Albert L."/>
            <person name="Andreopoulos W."/>
            <person name="Angelini C."/>
            <person name="Antonin V."/>
            <person name="Barry K.W."/>
            <person name="Bougher N.L."/>
            <person name="Buchanan P."/>
            <person name="Buyck B."/>
            <person name="Bense V."/>
            <person name="Catcheside P."/>
            <person name="Chovatia M."/>
            <person name="Cooper J."/>
            <person name="Damon W."/>
            <person name="Desjardin D."/>
            <person name="Finy P."/>
            <person name="Geml J."/>
            <person name="Haridas S."/>
            <person name="Hughes K."/>
            <person name="Justo A."/>
            <person name="Karasinski D."/>
            <person name="Kautmanova I."/>
            <person name="Kiss B."/>
            <person name="Kocsube S."/>
            <person name="Kotiranta H."/>
            <person name="LaButti K.M."/>
            <person name="Lechner B.E."/>
            <person name="Liimatainen K."/>
            <person name="Lipzen A."/>
            <person name="Lukacs Z."/>
            <person name="Mihaltcheva S."/>
            <person name="Morgado L.N."/>
            <person name="Niskanen T."/>
            <person name="Noordeloos M.E."/>
            <person name="Ohm R.A."/>
            <person name="Ortiz-Santana B."/>
            <person name="Ovrebo C."/>
            <person name="Racz N."/>
            <person name="Riley R."/>
            <person name="Savchenko A."/>
            <person name="Shiryaev A."/>
            <person name="Soop K."/>
            <person name="Spirin V."/>
            <person name="Szebenyi C."/>
            <person name="Tomsovsky M."/>
            <person name="Tulloss R.E."/>
            <person name="Uehling J."/>
            <person name="Grigoriev I.V."/>
            <person name="Vagvolgyi C."/>
            <person name="Papp T."/>
            <person name="Martin F.M."/>
            <person name="Miettinen O."/>
            <person name="Hibbett D.S."/>
            <person name="Nagy L.G."/>
        </authorList>
    </citation>
    <scope>NUCLEOTIDE SEQUENCE [LARGE SCALE GENOMIC DNA]</scope>
    <source>
        <strain evidence="3 4">CBS 962.96</strain>
    </source>
</reference>
<gene>
    <name evidence="3" type="ORF">K435DRAFT_556440</name>
</gene>
<dbReference type="Proteomes" id="UP000297245">
    <property type="component" value="Unassembled WGS sequence"/>
</dbReference>
<keyword evidence="1" id="KW-0677">Repeat</keyword>